<proteinExistence type="predicted"/>
<evidence type="ECO:0000313" key="2">
    <source>
        <dbReference type="Proteomes" id="UP000614200"/>
    </source>
</evidence>
<reference evidence="1 2" key="1">
    <citation type="submission" date="2020-11" db="EMBL/GenBank/DDBJ databases">
        <title>Fusibacter basophilias sp. nov.</title>
        <authorList>
            <person name="Qiu D."/>
        </authorList>
    </citation>
    <scope>NUCLEOTIDE SEQUENCE [LARGE SCALE GENOMIC DNA]</scope>
    <source>
        <strain evidence="1 2">Q10-2</strain>
    </source>
</reference>
<keyword evidence="2" id="KW-1185">Reference proteome</keyword>
<organism evidence="1 2">
    <name type="scientific">Fusibacter ferrireducens</name>
    <dbReference type="NCBI Taxonomy" id="2785058"/>
    <lineage>
        <taxon>Bacteria</taxon>
        <taxon>Bacillati</taxon>
        <taxon>Bacillota</taxon>
        <taxon>Clostridia</taxon>
        <taxon>Eubacteriales</taxon>
        <taxon>Eubacteriales Family XII. Incertae Sedis</taxon>
        <taxon>Fusibacter</taxon>
    </lineage>
</organism>
<name>A0ABR9ZVW4_9FIRM</name>
<dbReference type="EMBL" id="JADKNH010000010">
    <property type="protein sequence ID" value="MBF4694597.1"/>
    <property type="molecule type" value="Genomic_DNA"/>
</dbReference>
<dbReference type="Proteomes" id="UP000614200">
    <property type="component" value="Unassembled WGS sequence"/>
</dbReference>
<comment type="caution">
    <text evidence="1">The sequence shown here is derived from an EMBL/GenBank/DDBJ whole genome shotgun (WGS) entry which is preliminary data.</text>
</comment>
<accession>A0ABR9ZVW4</accession>
<dbReference type="RefSeq" id="WP_194702841.1">
    <property type="nucleotide sequence ID" value="NZ_JADKNH010000010.1"/>
</dbReference>
<protein>
    <submittedName>
        <fullName evidence="1">Uncharacterized protein</fullName>
    </submittedName>
</protein>
<gene>
    <name evidence="1" type="ORF">ISU02_15910</name>
</gene>
<evidence type="ECO:0000313" key="1">
    <source>
        <dbReference type="EMBL" id="MBF4694597.1"/>
    </source>
</evidence>
<sequence length="297" mass="33077">MTSNDVKLNDLESTLKLINARLDQEINDNPNNINTYDSSSISIIVYEEGYTDLDARNDENYNGSGKKLTEYRDIKLALYEEAVRELDNALVQEVKNVYGFSSDQTLTTIKEMMAEVVDPIMRNTSYTDDEKADQISVAYENKLDARIITKFYKAYYEEYKTAQIDYDATSGKLVGIYKNNGESHKVDPDGDKVPENLIGFAYVPQNEIDFPVDILESAKTALLAGGLSGIAATLHAMPFKSLSREMRNLVKSSAQSCLGAYDKIAEKLVDTTTGGAGVAISFEAEKDILNENIKNLY</sequence>